<dbReference type="InterPro" id="IPR000825">
    <property type="entry name" value="SUF_FeS_clus_asmbl_SufBD_core"/>
</dbReference>
<dbReference type="EMBL" id="CZQE01000364">
    <property type="protein sequence ID" value="CUS46429.1"/>
    <property type="molecule type" value="Genomic_DNA"/>
</dbReference>
<dbReference type="GO" id="GO:0016226">
    <property type="term" value="P:iron-sulfur cluster assembly"/>
    <property type="evidence" value="ECO:0007669"/>
    <property type="project" value="InterPro"/>
</dbReference>
<dbReference type="SUPFAM" id="SSF101960">
    <property type="entry name" value="Stabilizer of iron transporter SufD"/>
    <property type="match status" value="1"/>
</dbReference>
<organism evidence="2">
    <name type="scientific">hydrothermal vent metagenome</name>
    <dbReference type="NCBI Taxonomy" id="652676"/>
    <lineage>
        <taxon>unclassified sequences</taxon>
        <taxon>metagenomes</taxon>
        <taxon>ecological metagenomes</taxon>
    </lineage>
</organism>
<dbReference type="Pfam" id="PF01458">
    <property type="entry name" value="SUFBD_core"/>
    <property type="match status" value="1"/>
</dbReference>
<reference evidence="2" key="1">
    <citation type="submission" date="2015-10" db="EMBL/GenBank/DDBJ databases">
        <authorList>
            <person name="Gilbert D.G."/>
        </authorList>
    </citation>
    <scope>NUCLEOTIDE SEQUENCE</scope>
</reference>
<proteinExistence type="predicted"/>
<evidence type="ECO:0000259" key="1">
    <source>
        <dbReference type="Pfam" id="PF01458"/>
    </source>
</evidence>
<dbReference type="PANTHER" id="PTHR43575:SF1">
    <property type="entry name" value="PROTEIN ABCI7, CHLOROPLASTIC"/>
    <property type="match status" value="1"/>
</dbReference>
<gene>
    <name evidence="2" type="ORF">MGWOODY_Smn3823</name>
</gene>
<dbReference type="AlphaFoldDB" id="A0A160TRG9"/>
<feature type="domain" description="SUF system FeS cluster assembly SufBD core" evidence="1">
    <location>
        <begin position="34"/>
        <end position="221"/>
    </location>
</feature>
<protein>
    <submittedName>
        <fullName evidence="2">Iron-sulfur cluster assembly protein SufD</fullName>
    </submittedName>
</protein>
<dbReference type="InterPro" id="IPR055346">
    <property type="entry name" value="Fe-S_cluster_assembly_SufBD"/>
</dbReference>
<sequence length="250" mass="26373">MSLLDLPTRRDEAWRYSDLDAVASVWPVAAPEMIHVAPGEEITRVIVQDAGTDTVAIRDYAVTLGAGARATFHVLNTGGKFGRVAIDVTLHDGAHFELGGAMLGGGEQTLEIVTTMRHVEPNATSNQVVRSVLGARATGSYLGKVAVARDAQKTDASQSVKAMLLTRTATANAKPELEIYADDVKCAHGATVGELDAMALFYLASRGIAPAEAKALLLRAFIGSVFDDVADAAEREALEAAAQAALERML</sequence>
<dbReference type="InterPro" id="IPR037284">
    <property type="entry name" value="SUF_FeS_clus_asmbl_SufBD_sf"/>
</dbReference>
<name>A0A160TRG9_9ZZZZ</name>
<dbReference type="PANTHER" id="PTHR43575">
    <property type="entry name" value="PROTEIN ABCI7, CHLOROPLASTIC"/>
    <property type="match status" value="1"/>
</dbReference>
<accession>A0A160TRG9</accession>
<evidence type="ECO:0000313" key="2">
    <source>
        <dbReference type="EMBL" id="CUS46429.1"/>
    </source>
</evidence>